<proteinExistence type="predicted"/>
<protein>
    <submittedName>
        <fullName evidence="1">33075_t:CDS:1</fullName>
    </submittedName>
</protein>
<organism evidence="1 2">
    <name type="scientific">Racocetra persica</name>
    <dbReference type="NCBI Taxonomy" id="160502"/>
    <lineage>
        <taxon>Eukaryota</taxon>
        <taxon>Fungi</taxon>
        <taxon>Fungi incertae sedis</taxon>
        <taxon>Mucoromycota</taxon>
        <taxon>Glomeromycotina</taxon>
        <taxon>Glomeromycetes</taxon>
        <taxon>Diversisporales</taxon>
        <taxon>Gigasporaceae</taxon>
        <taxon>Racocetra</taxon>
    </lineage>
</organism>
<feature type="non-terminal residue" evidence="1">
    <location>
        <position position="1"/>
    </location>
</feature>
<name>A0ACA9RKX9_9GLOM</name>
<sequence>KYASVVYEYWLGIAQFAMAYLGTRLVSISQKPAVCITSRN</sequence>
<dbReference type="Proteomes" id="UP000789920">
    <property type="component" value="Unassembled WGS sequence"/>
</dbReference>
<accession>A0ACA9RKX9</accession>
<keyword evidence="2" id="KW-1185">Reference proteome</keyword>
<gene>
    <name evidence="1" type="ORF">RPERSI_LOCUS20194</name>
</gene>
<evidence type="ECO:0000313" key="1">
    <source>
        <dbReference type="EMBL" id="CAG8796609.1"/>
    </source>
</evidence>
<reference evidence="1" key="1">
    <citation type="submission" date="2021-06" db="EMBL/GenBank/DDBJ databases">
        <authorList>
            <person name="Kallberg Y."/>
            <person name="Tangrot J."/>
            <person name="Rosling A."/>
        </authorList>
    </citation>
    <scope>NUCLEOTIDE SEQUENCE</scope>
    <source>
        <strain evidence="1">MA461A</strain>
    </source>
</reference>
<evidence type="ECO:0000313" key="2">
    <source>
        <dbReference type="Proteomes" id="UP000789920"/>
    </source>
</evidence>
<comment type="caution">
    <text evidence="1">The sequence shown here is derived from an EMBL/GenBank/DDBJ whole genome shotgun (WGS) entry which is preliminary data.</text>
</comment>
<dbReference type="EMBL" id="CAJVQC010056580">
    <property type="protein sequence ID" value="CAG8796609.1"/>
    <property type="molecule type" value="Genomic_DNA"/>
</dbReference>